<accession>A0ABQ6N3M5</accession>
<gene>
    <name evidence="1" type="ORF">TeGR_g4762</name>
</gene>
<dbReference type="Proteomes" id="UP001165060">
    <property type="component" value="Unassembled WGS sequence"/>
</dbReference>
<protein>
    <recommendedName>
        <fullName evidence="3">Pre-rRNA-processing protein TSR2 homolog</fullName>
    </recommendedName>
</protein>
<sequence>PPPPRYVFSTLLTQVRAKKGKPSDLFARGFLRQEDVWRAIVFSMPEEFGADGLESDFCKGFVEEFLEIARCEDAEDEIAQLVFAEDFQAEMRKRAAARKERGGVREKAWKEGGGVVEVVRDDDEEGGS</sequence>
<evidence type="ECO:0008006" key="3">
    <source>
        <dbReference type="Google" id="ProtNLM"/>
    </source>
</evidence>
<feature type="non-terminal residue" evidence="1">
    <location>
        <position position="1"/>
    </location>
</feature>
<keyword evidence="2" id="KW-1185">Reference proteome</keyword>
<dbReference type="EMBL" id="BRYB01000895">
    <property type="protein sequence ID" value="GMI39852.1"/>
    <property type="molecule type" value="Genomic_DNA"/>
</dbReference>
<evidence type="ECO:0000313" key="2">
    <source>
        <dbReference type="Proteomes" id="UP001165060"/>
    </source>
</evidence>
<organism evidence="1 2">
    <name type="scientific">Tetraparma gracilis</name>
    <dbReference type="NCBI Taxonomy" id="2962635"/>
    <lineage>
        <taxon>Eukaryota</taxon>
        <taxon>Sar</taxon>
        <taxon>Stramenopiles</taxon>
        <taxon>Ochrophyta</taxon>
        <taxon>Bolidophyceae</taxon>
        <taxon>Parmales</taxon>
        <taxon>Triparmaceae</taxon>
        <taxon>Tetraparma</taxon>
    </lineage>
</organism>
<proteinExistence type="predicted"/>
<reference evidence="1 2" key="1">
    <citation type="journal article" date="2023" name="Commun. Biol.">
        <title>Genome analysis of Parmales, the sister group of diatoms, reveals the evolutionary specialization of diatoms from phago-mixotrophs to photoautotrophs.</title>
        <authorList>
            <person name="Ban H."/>
            <person name="Sato S."/>
            <person name="Yoshikawa S."/>
            <person name="Yamada K."/>
            <person name="Nakamura Y."/>
            <person name="Ichinomiya M."/>
            <person name="Sato N."/>
            <person name="Blanc-Mathieu R."/>
            <person name="Endo H."/>
            <person name="Kuwata A."/>
            <person name="Ogata H."/>
        </authorList>
    </citation>
    <scope>NUCLEOTIDE SEQUENCE [LARGE SCALE GENOMIC DNA]</scope>
</reference>
<evidence type="ECO:0000313" key="1">
    <source>
        <dbReference type="EMBL" id="GMI39852.1"/>
    </source>
</evidence>
<comment type="caution">
    <text evidence="1">The sequence shown here is derived from an EMBL/GenBank/DDBJ whole genome shotgun (WGS) entry which is preliminary data.</text>
</comment>
<name>A0ABQ6N3M5_9STRA</name>